<feature type="transmembrane region" description="Helical" evidence="1">
    <location>
        <begin position="416"/>
        <end position="440"/>
    </location>
</feature>
<dbReference type="Proteomes" id="UP000010472">
    <property type="component" value="Chromosome"/>
</dbReference>
<feature type="transmembrane region" description="Helical" evidence="1">
    <location>
        <begin position="357"/>
        <end position="379"/>
    </location>
</feature>
<dbReference type="PATRIC" id="fig|1173022.3.peg.1930"/>
<feature type="transmembrane region" description="Helical" evidence="1">
    <location>
        <begin position="477"/>
        <end position="500"/>
    </location>
</feature>
<evidence type="ECO:0000313" key="3">
    <source>
        <dbReference type="Proteomes" id="UP000010472"/>
    </source>
</evidence>
<dbReference type="OrthoDB" id="458286at2"/>
<proteinExistence type="predicted"/>
<dbReference type="KEGG" id="cep:Cri9333_1784"/>
<feature type="transmembrane region" description="Helical" evidence="1">
    <location>
        <begin position="28"/>
        <end position="48"/>
    </location>
</feature>
<evidence type="ECO:0000313" key="2">
    <source>
        <dbReference type="EMBL" id="AFZ12669.1"/>
    </source>
</evidence>
<reference evidence="2 3" key="1">
    <citation type="submission" date="2012-06" db="EMBL/GenBank/DDBJ databases">
        <title>Finished chromosome of genome of Crinalium epipsammum PCC 9333.</title>
        <authorList>
            <consortium name="US DOE Joint Genome Institute"/>
            <person name="Gugger M."/>
            <person name="Coursin T."/>
            <person name="Rippka R."/>
            <person name="Tandeau De Marsac N."/>
            <person name="Huntemann M."/>
            <person name="Wei C.-L."/>
            <person name="Han J."/>
            <person name="Detter J.C."/>
            <person name="Han C."/>
            <person name="Tapia R."/>
            <person name="Davenport K."/>
            <person name="Daligault H."/>
            <person name="Erkkila T."/>
            <person name="Gu W."/>
            <person name="Munk A.C.C."/>
            <person name="Teshima H."/>
            <person name="Xu Y."/>
            <person name="Chain P."/>
            <person name="Chen A."/>
            <person name="Krypides N."/>
            <person name="Mavromatis K."/>
            <person name="Markowitz V."/>
            <person name="Szeto E."/>
            <person name="Ivanova N."/>
            <person name="Mikhailova N."/>
            <person name="Ovchinnikova G."/>
            <person name="Pagani I."/>
            <person name="Pati A."/>
            <person name="Goodwin L."/>
            <person name="Peters L."/>
            <person name="Pitluck S."/>
            <person name="Woyke T."/>
            <person name="Kerfeld C."/>
        </authorList>
    </citation>
    <scope>NUCLEOTIDE SEQUENCE [LARGE SCALE GENOMIC DNA]</scope>
    <source>
        <strain evidence="2 3">PCC 9333</strain>
    </source>
</reference>
<organism evidence="2 3">
    <name type="scientific">Crinalium epipsammum PCC 9333</name>
    <dbReference type="NCBI Taxonomy" id="1173022"/>
    <lineage>
        <taxon>Bacteria</taxon>
        <taxon>Bacillati</taxon>
        <taxon>Cyanobacteriota</taxon>
        <taxon>Cyanophyceae</taxon>
        <taxon>Gomontiellales</taxon>
        <taxon>Gomontiellaceae</taxon>
        <taxon>Crinalium</taxon>
    </lineage>
</organism>
<keyword evidence="3" id="KW-1185">Reference proteome</keyword>
<dbReference type="RefSeq" id="WP_015202787.1">
    <property type="nucleotide sequence ID" value="NC_019753.1"/>
</dbReference>
<sequence length="569" mass="63109">MNLSLLDRIGDWNPQLFREIKGRLRPRNLTIAVAVSLVGQLLLMMALASELPFDITVDELLNRYCTGSREPYSSSPQCLFDAVGSFVINWQLWSLDAFIWLSVIGIFVLLVAGSYLLISDLSREQQRGTLNFIRLSPQSTQTILGGKLLGVPILLYVVAGLAVPLHLCLGLVAHISLSLIFSFYCIFVASCLFFYSASLLIALVSHKLGAFQAFLGSGGVLMFLLMTINIIADSHNITESSADWLMLFSPSFFLHYLTASSSIPSDLLRGFKPNDLNLLHWFYLPVGASAWSATSFMLLNYGFSTYLVWQALKRCFHNPSSTILSKRQSYQLTAFFTVMIVGFSWQRPESNNDLETFFFNFGFLGVFNLVLFIGLIAVLSPQRQALQDWARYRHQNSSSRKQDIWQDLIWGEKSPAIVAVGINLAISAAILMPWALFWAGSNYKRAALLSLVLSINVILVYAGITQLMLLMKAPKRGIWAASTVGGLIILPPIILQVLSIEPDKQPILWLFSAFGWAAVKDASTTAVLMAVLSQWLGLTLLGLQLRRQLQKAGESSTKSLLGGRTLPTA</sequence>
<dbReference type="EMBL" id="CP003620">
    <property type="protein sequence ID" value="AFZ12669.1"/>
    <property type="molecule type" value="Genomic_DNA"/>
</dbReference>
<dbReference type="AlphaFoldDB" id="K9VYQ3"/>
<feature type="transmembrane region" description="Helical" evidence="1">
    <location>
        <begin position="153"/>
        <end position="175"/>
    </location>
</feature>
<evidence type="ECO:0000256" key="1">
    <source>
        <dbReference type="SAM" id="Phobius"/>
    </source>
</evidence>
<name>K9VYQ3_9CYAN</name>
<keyword evidence="1" id="KW-0812">Transmembrane</keyword>
<dbReference type="HOGENOM" id="CLU_031448_0_0_3"/>
<feature type="transmembrane region" description="Helical" evidence="1">
    <location>
        <begin position="97"/>
        <end position="118"/>
    </location>
</feature>
<keyword evidence="1" id="KW-1133">Transmembrane helix</keyword>
<feature type="transmembrane region" description="Helical" evidence="1">
    <location>
        <begin position="446"/>
        <end position="470"/>
    </location>
</feature>
<protein>
    <submittedName>
        <fullName evidence="2">Uncharacterized protein</fullName>
    </submittedName>
</protein>
<feature type="transmembrane region" description="Helical" evidence="1">
    <location>
        <begin position="211"/>
        <end position="232"/>
    </location>
</feature>
<accession>K9VYQ3</accession>
<gene>
    <name evidence="2" type="ORF">Cri9333_1784</name>
</gene>
<feature type="transmembrane region" description="Helical" evidence="1">
    <location>
        <begin position="281"/>
        <end position="309"/>
    </location>
</feature>
<keyword evidence="1" id="KW-0472">Membrane</keyword>
<feature type="transmembrane region" description="Helical" evidence="1">
    <location>
        <begin position="181"/>
        <end position="204"/>
    </location>
</feature>
<dbReference type="eggNOG" id="COG1668">
    <property type="taxonomic scope" value="Bacteria"/>
</dbReference>